<evidence type="ECO:0000256" key="2">
    <source>
        <dbReference type="ARBA" id="ARBA00007783"/>
    </source>
</evidence>
<accession>A0ABR4QXZ9</accession>
<dbReference type="PANTHER" id="PTHR30413:SF10">
    <property type="entry name" value="CAPSULE POLYSACCHARIDE EXPORT INNER-MEMBRANE PROTEIN CTRC"/>
    <property type="match status" value="1"/>
</dbReference>
<gene>
    <name evidence="11" type="ORF">L544_4218</name>
</gene>
<evidence type="ECO:0000256" key="4">
    <source>
        <dbReference type="ARBA" id="ARBA00022475"/>
    </source>
</evidence>
<evidence type="ECO:0000256" key="1">
    <source>
        <dbReference type="ARBA" id="ARBA00004651"/>
    </source>
</evidence>
<evidence type="ECO:0000313" key="11">
    <source>
        <dbReference type="EMBL" id="KCB22689.1"/>
    </source>
</evidence>
<comment type="subcellular location">
    <subcellularLocation>
        <location evidence="1">Cell membrane</location>
        <topology evidence="1">Multi-pass membrane protein</topology>
    </subcellularLocation>
</comment>
<dbReference type="Pfam" id="PF01061">
    <property type="entry name" value="ABC2_membrane"/>
    <property type="match status" value="1"/>
</dbReference>
<reference evidence="11 12" key="1">
    <citation type="submission" date="2014-03" db="EMBL/GenBank/DDBJ databases">
        <title>Genome sequence of Bordetella hinzii.</title>
        <authorList>
            <person name="Register K."/>
            <person name="Harvill E."/>
            <person name="Goodfield L.L."/>
            <person name="Ivanov Y.V."/>
            <person name="Meyer J.A."/>
            <person name="Muse S.J."/>
            <person name="Jacobs N."/>
            <person name="Bendor L."/>
            <person name="Smallridge W.E."/>
            <person name="Brinkac L.M."/>
            <person name="Sanka R."/>
            <person name="Kim M."/>
            <person name="Losada L."/>
        </authorList>
    </citation>
    <scope>NUCLEOTIDE SEQUENCE [LARGE SCALE GENOMIC DNA]</scope>
    <source>
        <strain evidence="11 12">OH87 BAL007II</strain>
    </source>
</reference>
<feature type="transmembrane region" description="Helical" evidence="9">
    <location>
        <begin position="128"/>
        <end position="147"/>
    </location>
</feature>
<comment type="similarity">
    <text evidence="2">Belongs to the ABC-2 integral membrane protein family.</text>
</comment>
<evidence type="ECO:0000313" key="12">
    <source>
        <dbReference type="Proteomes" id="UP000025748"/>
    </source>
</evidence>
<keyword evidence="7" id="KW-0625">Polysaccharide transport</keyword>
<feature type="transmembrane region" description="Helical" evidence="9">
    <location>
        <begin position="184"/>
        <end position="203"/>
    </location>
</feature>
<protein>
    <submittedName>
        <fullName evidence="11">ABC transporter, ATP-binding protein</fullName>
    </submittedName>
</protein>
<keyword evidence="11" id="KW-0547">Nucleotide-binding</keyword>
<organism evidence="11 12">
    <name type="scientific">Bordetella hinzii OH87 BAL007II</name>
    <dbReference type="NCBI Taxonomy" id="1331262"/>
    <lineage>
        <taxon>Bacteria</taxon>
        <taxon>Pseudomonadati</taxon>
        <taxon>Pseudomonadota</taxon>
        <taxon>Betaproteobacteria</taxon>
        <taxon>Burkholderiales</taxon>
        <taxon>Alcaligenaceae</taxon>
        <taxon>Bordetella</taxon>
    </lineage>
</organism>
<feature type="transmembrane region" description="Helical" evidence="9">
    <location>
        <begin position="242"/>
        <end position="263"/>
    </location>
</feature>
<comment type="caution">
    <text evidence="11">The sequence shown here is derived from an EMBL/GenBank/DDBJ whole genome shotgun (WGS) entry which is preliminary data.</text>
</comment>
<dbReference type="Proteomes" id="UP000025748">
    <property type="component" value="Unassembled WGS sequence"/>
</dbReference>
<evidence type="ECO:0000256" key="8">
    <source>
        <dbReference type="ARBA" id="ARBA00023136"/>
    </source>
</evidence>
<keyword evidence="8 9" id="KW-0472">Membrane</keyword>
<dbReference type="InterPro" id="IPR013525">
    <property type="entry name" value="ABC2_TM"/>
</dbReference>
<feature type="transmembrane region" description="Helical" evidence="9">
    <location>
        <begin position="153"/>
        <end position="177"/>
    </location>
</feature>
<keyword evidence="6 9" id="KW-1133">Transmembrane helix</keyword>
<feature type="transmembrane region" description="Helical" evidence="9">
    <location>
        <begin position="87"/>
        <end position="108"/>
    </location>
</feature>
<keyword evidence="11" id="KW-0067">ATP-binding</keyword>
<dbReference type="PANTHER" id="PTHR30413">
    <property type="entry name" value="INNER MEMBRANE TRANSPORT PERMEASE"/>
    <property type="match status" value="1"/>
</dbReference>
<name>A0ABR4QXZ9_9BORD</name>
<feature type="domain" description="ABC-2 type transporter transmembrane" evidence="10">
    <location>
        <begin position="32"/>
        <end position="228"/>
    </location>
</feature>
<evidence type="ECO:0000256" key="5">
    <source>
        <dbReference type="ARBA" id="ARBA00022692"/>
    </source>
</evidence>
<keyword evidence="7" id="KW-0762">Sugar transport</keyword>
<evidence type="ECO:0000256" key="3">
    <source>
        <dbReference type="ARBA" id="ARBA00022448"/>
    </source>
</evidence>
<evidence type="ECO:0000256" key="6">
    <source>
        <dbReference type="ARBA" id="ARBA00022989"/>
    </source>
</evidence>
<keyword evidence="5 9" id="KW-0812">Transmembrane</keyword>
<dbReference type="GO" id="GO:0005524">
    <property type="term" value="F:ATP binding"/>
    <property type="evidence" value="ECO:0007669"/>
    <property type="project" value="UniProtKB-KW"/>
</dbReference>
<keyword evidence="3" id="KW-0813">Transport</keyword>
<keyword evidence="12" id="KW-1185">Reference proteome</keyword>
<evidence type="ECO:0000256" key="7">
    <source>
        <dbReference type="ARBA" id="ARBA00023047"/>
    </source>
</evidence>
<sequence length="273" mass="30507">MITACNKAVRGGLCVKHEGKGRLRYLRNALHLSWVDVRTRYRKSVLGPLWLTLGNTIAIVGFSAVWAQLLRVERAVFVPSLTVGLVFWQYISGCLSSGVTAYTQNAAVMRNLRVPVWFFVARIQGYHLINLAHNLLLVAAVLIFYGARPTLGLAWFVPGLALVVAICALFSLALAALGARYRDVRYAIEVSLPLLFFVSPVLFRPESLVSHYIWFNPVSYLIELVRAPLLSTLGGPPRPADWVYQGGAAILVLMLLVCAAIYWRNPRRILFWI</sequence>
<evidence type="ECO:0000259" key="10">
    <source>
        <dbReference type="Pfam" id="PF01061"/>
    </source>
</evidence>
<dbReference type="EMBL" id="JHEM01000022">
    <property type="protein sequence ID" value="KCB22689.1"/>
    <property type="molecule type" value="Genomic_DNA"/>
</dbReference>
<feature type="transmembrane region" description="Helical" evidence="9">
    <location>
        <begin position="48"/>
        <end position="67"/>
    </location>
</feature>
<proteinExistence type="inferred from homology"/>
<keyword evidence="4" id="KW-1003">Cell membrane</keyword>
<evidence type="ECO:0000256" key="9">
    <source>
        <dbReference type="SAM" id="Phobius"/>
    </source>
</evidence>